<evidence type="ECO:0000259" key="2">
    <source>
        <dbReference type="Pfam" id="PF12937"/>
    </source>
</evidence>
<feature type="coiled-coil region" evidence="1">
    <location>
        <begin position="45"/>
        <end position="79"/>
    </location>
</feature>
<evidence type="ECO:0000313" key="3">
    <source>
        <dbReference type="EMBL" id="KIK53322.1"/>
    </source>
</evidence>
<dbReference type="Gene3D" id="3.80.10.10">
    <property type="entry name" value="Ribonuclease Inhibitor"/>
    <property type="match status" value="1"/>
</dbReference>
<organism evidence="3 4">
    <name type="scientific">Collybiopsis luxurians FD-317 M1</name>
    <dbReference type="NCBI Taxonomy" id="944289"/>
    <lineage>
        <taxon>Eukaryota</taxon>
        <taxon>Fungi</taxon>
        <taxon>Dikarya</taxon>
        <taxon>Basidiomycota</taxon>
        <taxon>Agaricomycotina</taxon>
        <taxon>Agaricomycetes</taxon>
        <taxon>Agaricomycetidae</taxon>
        <taxon>Agaricales</taxon>
        <taxon>Marasmiineae</taxon>
        <taxon>Omphalotaceae</taxon>
        <taxon>Collybiopsis</taxon>
        <taxon>Collybiopsis luxurians</taxon>
    </lineage>
</organism>
<gene>
    <name evidence="3" type="ORF">GYMLUDRAFT_88395</name>
</gene>
<dbReference type="EMBL" id="KN834830">
    <property type="protein sequence ID" value="KIK53322.1"/>
    <property type="molecule type" value="Genomic_DNA"/>
</dbReference>
<sequence>MSQSPTNADLCWKCKNPVQKARVNMNSSELFTRFRSEYGTHASSAQQVDEVVDLCNKDLEDYEAEIARLQGRILLLQKKQKHLRIYRTNVRFLSSPVRRLPDEVLSIIFEFACDRNLIQEYPWSLDQNPPPTNLKSPAMAYIPVLSISSTCSRWRSIAKSPSLWSKLQLEITSKAATPEQPDPFMEILDLFLSRSAQRLLEIKLSIIGDPQGTPLALEVLAQHTSRWKVFEFEATSLDNRRMVITEYLNTNAHLDFPNLEKLSIGNASSGVLDIFRSAPKIRRLRNWFITLPSQLPYAQLTHIACWAVSGRLDNLLDQCPNLLSLELRPSRKRNGSFHSMIHKTSDTIKFLTLVDNSATTDRLLELALSSLTLSELKELCIRRELSYNGYDAGWPKDLFTSFLSRSSCQLTKLVISSIGLSDTDLIAALQLLPSLVILQLDDNDASPKISPITSNFICALEPLGALERSISNSTLIPKLRYLSLNFSGNEFDDLGFISMISSRWLLDSMDTEITGVERIRSVEMRFQEREVDATVYQPLQLLDRMGLRVTVCGMNDTKI</sequence>
<dbReference type="PANTHER" id="PTHR38926">
    <property type="entry name" value="F-BOX DOMAIN CONTAINING PROTEIN, EXPRESSED"/>
    <property type="match status" value="1"/>
</dbReference>
<dbReference type="Pfam" id="PF12937">
    <property type="entry name" value="F-box-like"/>
    <property type="match status" value="1"/>
</dbReference>
<dbReference type="HOGENOM" id="CLU_018544_12_1_1"/>
<dbReference type="PANTHER" id="PTHR38926:SF72">
    <property type="entry name" value="IM:7136021-RELATED"/>
    <property type="match status" value="1"/>
</dbReference>
<reference evidence="3 4" key="1">
    <citation type="submission" date="2014-04" db="EMBL/GenBank/DDBJ databases">
        <title>Evolutionary Origins and Diversification of the Mycorrhizal Mutualists.</title>
        <authorList>
            <consortium name="DOE Joint Genome Institute"/>
            <consortium name="Mycorrhizal Genomics Consortium"/>
            <person name="Kohler A."/>
            <person name="Kuo A."/>
            <person name="Nagy L.G."/>
            <person name="Floudas D."/>
            <person name="Copeland A."/>
            <person name="Barry K.W."/>
            <person name="Cichocki N."/>
            <person name="Veneault-Fourrey C."/>
            <person name="LaButti K."/>
            <person name="Lindquist E.A."/>
            <person name="Lipzen A."/>
            <person name="Lundell T."/>
            <person name="Morin E."/>
            <person name="Murat C."/>
            <person name="Riley R."/>
            <person name="Ohm R."/>
            <person name="Sun H."/>
            <person name="Tunlid A."/>
            <person name="Henrissat B."/>
            <person name="Grigoriev I.V."/>
            <person name="Hibbett D.S."/>
            <person name="Martin F."/>
        </authorList>
    </citation>
    <scope>NUCLEOTIDE SEQUENCE [LARGE SCALE GENOMIC DNA]</scope>
    <source>
        <strain evidence="3 4">FD-317 M1</strain>
    </source>
</reference>
<name>A0A0D0C647_9AGAR</name>
<dbReference type="SUPFAM" id="SSF52047">
    <property type="entry name" value="RNI-like"/>
    <property type="match status" value="1"/>
</dbReference>
<dbReference type="Gene3D" id="1.20.1280.50">
    <property type="match status" value="1"/>
</dbReference>
<dbReference type="InterPro" id="IPR036047">
    <property type="entry name" value="F-box-like_dom_sf"/>
</dbReference>
<dbReference type="AlphaFoldDB" id="A0A0D0C647"/>
<dbReference type="InterPro" id="IPR001810">
    <property type="entry name" value="F-box_dom"/>
</dbReference>
<dbReference type="OrthoDB" id="3022400at2759"/>
<evidence type="ECO:0000256" key="1">
    <source>
        <dbReference type="SAM" id="Coils"/>
    </source>
</evidence>
<evidence type="ECO:0000313" key="4">
    <source>
        <dbReference type="Proteomes" id="UP000053593"/>
    </source>
</evidence>
<dbReference type="SUPFAM" id="SSF81383">
    <property type="entry name" value="F-box domain"/>
    <property type="match status" value="1"/>
</dbReference>
<keyword evidence="1" id="KW-0175">Coiled coil</keyword>
<feature type="domain" description="F-box" evidence="2">
    <location>
        <begin position="98"/>
        <end position="167"/>
    </location>
</feature>
<dbReference type="InterPro" id="IPR032675">
    <property type="entry name" value="LRR_dom_sf"/>
</dbReference>
<keyword evidence="4" id="KW-1185">Reference proteome</keyword>
<proteinExistence type="predicted"/>
<dbReference type="Proteomes" id="UP000053593">
    <property type="component" value="Unassembled WGS sequence"/>
</dbReference>
<protein>
    <recommendedName>
        <fullName evidence="2">F-box domain-containing protein</fullName>
    </recommendedName>
</protein>
<accession>A0A0D0C647</accession>